<dbReference type="NCBIfam" id="TIGR01409">
    <property type="entry name" value="TAT_signal_seq"/>
    <property type="match status" value="1"/>
</dbReference>
<gene>
    <name evidence="3" type="ORF">ACFOM9_12185</name>
</gene>
<dbReference type="InterPro" id="IPR006311">
    <property type="entry name" value="TAT_signal"/>
</dbReference>
<feature type="compositionally biased region" description="Basic residues" evidence="2">
    <location>
        <begin position="80"/>
        <end position="90"/>
    </location>
</feature>
<protein>
    <submittedName>
        <fullName evidence="3">Twin-arginine translocation signal domain-containing protein</fullName>
    </submittedName>
</protein>
<dbReference type="PROSITE" id="PS51318">
    <property type="entry name" value="TAT"/>
    <property type="match status" value="1"/>
</dbReference>
<evidence type="ECO:0000313" key="3">
    <source>
        <dbReference type="EMBL" id="MFC3660829.1"/>
    </source>
</evidence>
<dbReference type="Proteomes" id="UP001595724">
    <property type="component" value="Unassembled WGS sequence"/>
</dbReference>
<feature type="region of interest" description="Disordered" evidence="2">
    <location>
        <begin position="37"/>
        <end position="95"/>
    </location>
</feature>
<reference evidence="4" key="1">
    <citation type="journal article" date="2019" name="Int. J. Syst. Evol. Microbiol.">
        <title>The Global Catalogue of Microorganisms (GCM) 10K type strain sequencing project: providing services to taxonomists for standard genome sequencing and annotation.</title>
        <authorList>
            <consortium name="The Broad Institute Genomics Platform"/>
            <consortium name="The Broad Institute Genome Sequencing Center for Infectious Disease"/>
            <person name="Wu L."/>
            <person name="Ma J."/>
        </authorList>
    </citation>
    <scope>NUCLEOTIDE SEQUENCE [LARGE SCALE GENOMIC DNA]</scope>
    <source>
        <strain evidence="4">KCTC 42211</strain>
    </source>
</reference>
<feature type="compositionally biased region" description="Basic and acidic residues" evidence="2">
    <location>
        <begin position="53"/>
        <end position="69"/>
    </location>
</feature>
<dbReference type="RefSeq" id="WP_386711105.1">
    <property type="nucleotide sequence ID" value="NZ_JBHRYF010000009.1"/>
</dbReference>
<proteinExistence type="predicted"/>
<feature type="compositionally biased region" description="Polar residues" evidence="2">
    <location>
        <begin position="37"/>
        <end position="50"/>
    </location>
</feature>
<dbReference type="InterPro" id="IPR019546">
    <property type="entry name" value="TAT_signal_bac_arc"/>
</dbReference>
<evidence type="ECO:0000256" key="1">
    <source>
        <dbReference type="ARBA" id="ARBA00022729"/>
    </source>
</evidence>
<evidence type="ECO:0000256" key="2">
    <source>
        <dbReference type="SAM" id="MobiDB-lite"/>
    </source>
</evidence>
<keyword evidence="1" id="KW-0732">Signal</keyword>
<dbReference type="EMBL" id="JBHRYF010000009">
    <property type="protein sequence ID" value="MFC3660829.1"/>
    <property type="molecule type" value="Genomic_DNA"/>
</dbReference>
<name>A0ABV7UY93_9GAMM</name>
<comment type="caution">
    <text evidence="3">The sequence shown here is derived from an EMBL/GenBank/DDBJ whole genome shotgun (WGS) entry which is preliminary data.</text>
</comment>
<organism evidence="3 4">
    <name type="scientific">Luteimonas notoginsengisoli</name>
    <dbReference type="NCBI Taxonomy" id="1578200"/>
    <lineage>
        <taxon>Bacteria</taxon>
        <taxon>Pseudomonadati</taxon>
        <taxon>Pseudomonadota</taxon>
        <taxon>Gammaproteobacteria</taxon>
        <taxon>Lysobacterales</taxon>
        <taxon>Lysobacteraceae</taxon>
        <taxon>Luteimonas</taxon>
    </lineage>
</organism>
<sequence>MDRISRRRFVVGLAAAPAAGLAGPWLQASTLHNRHYAQSDTQGNVRQESIATDDGRQENAPSRTDKRPFADQQSPAFRTSTKKTPGRRNNYRQSARNFCCPRRSVPGCTFARLTSPAALRPTKCLQFSTAPSRVPGC</sequence>
<accession>A0ABV7UY93</accession>
<keyword evidence="4" id="KW-1185">Reference proteome</keyword>
<evidence type="ECO:0000313" key="4">
    <source>
        <dbReference type="Proteomes" id="UP001595724"/>
    </source>
</evidence>